<keyword evidence="1" id="KW-0596">Phosphopantetheine</keyword>
<evidence type="ECO:0000256" key="2">
    <source>
        <dbReference type="ARBA" id="ARBA00022553"/>
    </source>
</evidence>
<accession>A0ABW1NS33</accession>
<protein>
    <submittedName>
        <fullName evidence="4">SDR family NAD(P)-dependent oxidoreductase</fullName>
    </submittedName>
</protein>
<organism evidence="4 5">
    <name type="scientific">Sphaerisporangium aureirubrum</name>
    <dbReference type="NCBI Taxonomy" id="1544736"/>
    <lineage>
        <taxon>Bacteria</taxon>
        <taxon>Bacillati</taxon>
        <taxon>Actinomycetota</taxon>
        <taxon>Actinomycetes</taxon>
        <taxon>Streptosporangiales</taxon>
        <taxon>Streptosporangiaceae</taxon>
        <taxon>Sphaerisporangium</taxon>
    </lineage>
</organism>
<reference evidence="5" key="1">
    <citation type="journal article" date="2019" name="Int. J. Syst. Evol. Microbiol.">
        <title>The Global Catalogue of Microorganisms (GCM) 10K type strain sequencing project: providing services to taxonomists for standard genome sequencing and annotation.</title>
        <authorList>
            <consortium name="The Broad Institute Genomics Platform"/>
            <consortium name="The Broad Institute Genome Sequencing Center for Infectious Disease"/>
            <person name="Wu L."/>
            <person name="Ma J."/>
        </authorList>
    </citation>
    <scope>NUCLEOTIDE SEQUENCE [LARGE SCALE GENOMIC DNA]</scope>
    <source>
        <strain evidence="5">JCM 30346</strain>
    </source>
</reference>
<name>A0ABW1NS33_9ACTN</name>
<sequence>MRLLASPLRPPGAAGDHHGVRRLRMWAPARVPVRLPGHMPVLGRRRPWTRLAPPDLPLDDPLAAALTGWGSPAGGIALVLPDRLTRHGAATLLAATRQVFPGAGPLVLLHRGAGGGSLLRTLRRESRGLDLLTVEMPPGASGAAAFAARDLAMAAAAAGHAGLHEVDIDADGLAWTTSWTEKAFPKDRPPLDEGDLVVVTGGLGGLGRTVARRLAERLGVQPVLLDHVDPTTPQAQGRLAGLRTSGLPFVHLPVDVTDPEAVRAVLRGVTRSRPISAIVHCAGTIEGGPVRGIELPDLMRVAAPKVEGLRAVLSAADPRRLKVVLAFGSILARVPHGNAGAYALANELLRREVDRLAATAPGPRYLTAEWSIWDGAGVAAESGAVAVARQAGYAPIRLAEGLAAVERLLAWRGPGTNVLISEESPDAITSRKESRHERA</sequence>
<comment type="caution">
    <text evidence="4">The sequence shown here is derived from an EMBL/GenBank/DDBJ whole genome shotgun (WGS) entry which is preliminary data.</text>
</comment>
<dbReference type="PANTHER" id="PTHR43775">
    <property type="entry name" value="FATTY ACID SYNTHASE"/>
    <property type="match status" value="1"/>
</dbReference>
<dbReference type="Pfam" id="PF08659">
    <property type="entry name" value="KR"/>
    <property type="match status" value="1"/>
</dbReference>
<keyword evidence="5" id="KW-1185">Reference proteome</keyword>
<gene>
    <name evidence="4" type="ORF">ACFP1K_29010</name>
</gene>
<dbReference type="PANTHER" id="PTHR43775:SF37">
    <property type="entry name" value="SI:DKEY-61P9.11"/>
    <property type="match status" value="1"/>
</dbReference>
<evidence type="ECO:0000256" key="1">
    <source>
        <dbReference type="ARBA" id="ARBA00022450"/>
    </source>
</evidence>
<dbReference type="InterPro" id="IPR057326">
    <property type="entry name" value="KR_dom"/>
</dbReference>
<dbReference type="RefSeq" id="WP_380759160.1">
    <property type="nucleotide sequence ID" value="NZ_JBHSRF010000058.1"/>
</dbReference>
<evidence type="ECO:0000259" key="3">
    <source>
        <dbReference type="SMART" id="SM00822"/>
    </source>
</evidence>
<dbReference type="Gene3D" id="3.40.50.720">
    <property type="entry name" value="NAD(P)-binding Rossmann-like Domain"/>
    <property type="match status" value="1"/>
</dbReference>
<feature type="domain" description="Ketoreductase" evidence="3">
    <location>
        <begin position="195"/>
        <end position="376"/>
    </location>
</feature>
<dbReference type="InterPro" id="IPR050091">
    <property type="entry name" value="PKS_NRPS_Biosynth_Enz"/>
</dbReference>
<proteinExistence type="predicted"/>
<dbReference type="EMBL" id="JBHSRF010000058">
    <property type="protein sequence ID" value="MFC6085237.1"/>
    <property type="molecule type" value="Genomic_DNA"/>
</dbReference>
<evidence type="ECO:0000313" key="4">
    <source>
        <dbReference type="EMBL" id="MFC6085237.1"/>
    </source>
</evidence>
<dbReference type="Proteomes" id="UP001596137">
    <property type="component" value="Unassembled WGS sequence"/>
</dbReference>
<evidence type="ECO:0000313" key="5">
    <source>
        <dbReference type="Proteomes" id="UP001596137"/>
    </source>
</evidence>
<dbReference type="InterPro" id="IPR013968">
    <property type="entry name" value="PKS_KR"/>
</dbReference>
<keyword evidence="2" id="KW-0597">Phosphoprotein</keyword>
<dbReference type="SUPFAM" id="SSF51735">
    <property type="entry name" value="NAD(P)-binding Rossmann-fold domains"/>
    <property type="match status" value="1"/>
</dbReference>
<dbReference type="InterPro" id="IPR036291">
    <property type="entry name" value="NAD(P)-bd_dom_sf"/>
</dbReference>
<dbReference type="SMART" id="SM00822">
    <property type="entry name" value="PKS_KR"/>
    <property type="match status" value="1"/>
</dbReference>